<keyword evidence="2" id="KW-1003">Cell membrane</keyword>
<dbReference type="RefSeq" id="WP_152215260.1">
    <property type="nucleotide sequence ID" value="NZ_JBAQYD010000116.1"/>
</dbReference>
<evidence type="ECO:0000256" key="1">
    <source>
        <dbReference type="ARBA" id="ARBA00004651"/>
    </source>
</evidence>
<feature type="transmembrane region" description="Helical" evidence="6">
    <location>
        <begin position="91"/>
        <end position="113"/>
    </location>
</feature>
<feature type="transmembrane region" description="Helical" evidence="6">
    <location>
        <begin position="31"/>
        <end position="52"/>
    </location>
</feature>
<evidence type="ECO:0000313" key="8">
    <source>
        <dbReference type="Proteomes" id="UP000468901"/>
    </source>
</evidence>
<evidence type="ECO:0000256" key="6">
    <source>
        <dbReference type="SAM" id="Phobius"/>
    </source>
</evidence>
<sequence length="127" mass="13192">MTARNVLHYALSFLLLVLCNAAGGLVASVLHLPVPGTVLGILILLAGLALLGRVPQPIRRTAEFLLGHLNFFYIPAGVGVMAYAALVRQDLLPIVAALLGGTAVALVAGALAFHWTAKLTGNAEEES</sequence>
<evidence type="ECO:0000256" key="5">
    <source>
        <dbReference type="ARBA" id="ARBA00023136"/>
    </source>
</evidence>
<dbReference type="Proteomes" id="UP000468901">
    <property type="component" value="Unassembled WGS sequence"/>
</dbReference>
<dbReference type="PANTHER" id="PTHR33931:SF2">
    <property type="entry name" value="HOLIN-LIKE PROTEIN CIDA"/>
    <property type="match status" value="1"/>
</dbReference>
<comment type="caution">
    <text evidence="7">The sequence shown here is derived from an EMBL/GenBank/DDBJ whole genome shotgun (WGS) entry which is preliminary data.</text>
</comment>
<comment type="subcellular location">
    <subcellularLocation>
        <location evidence="1">Cell membrane</location>
        <topology evidence="1">Multi-pass membrane protein</topology>
    </subcellularLocation>
</comment>
<gene>
    <name evidence="7" type="ORF">F2P47_05980</name>
</gene>
<keyword evidence="5 6" id="KW-0472">Membrane</keyword>
<dbReference type="Pfam" id="PF03788">
    <property type="entry name" value="LrgA"/>
    <property type="match status" value="1"/>
</dbReference>
<keyword evidence="3 6" id="KW-0812">Transmembrane</keyword>
<keyword evidence="4 6" id="KW-1133">Transmembrane helix</keyword>
<organism evidence="7 8">
    <name type="scientific">Parvibaculum sedimenti</name>
    <dbReference type="NCBI Taxonomy" id="2608632"/>
    <lineage>
        <taxon>Bacteria</taxon>
        <taxon>Pseudomonadati</taxon>
        <taxon>Pseudomonadota</taxon>
        <taxon>Alphaproteobacteria</taxon>
        <taxon>Hyphomicrobiales</taxon>
        <taxon>Parvibaculaceae</taxon>
        <taxon>Parvibaculum</taxon>
    </lineage>
</organism>
<evidence type="ECO:0000256" key="3">
    <source>
        <dbReference type="ARBA" id="ARBA00022692"/>
    </source>
</evidence>
<evidence type="ECO:0000256" key="2">
    <source>
        <dbReference type="ARBA" id="ARBA00022475"/>
    </source>
</evidence>
<dbReference type="InterPro" id="IPR005538">
    <property type="entry name" value="LrgA/CidA"/>
</dbReference>
<proteinExistence type="predicted"/>
<dbReference type="PANTHER" id="PTHR33931">
    <property type="entry name" value="HOLIN-LIKE PROTEIN CIDA-RELATED"/>
    <property type="match status" value="1"/>
</dbReference>
<feature type="transmembrane region" description="Helical" evidence="6">
    <location>
        <begin position="64"/>
        <end position="85"/>
    </location>
</feature>
<dbReference type="GO" id="GO:0005886">
    <property type="term" value="C:plasma membrane"/>
    <property type="evidence" value="ECO:0007669"/>
    <property type="project" value="UniProtKB-SubCell"/>
</dbReference>
<dbReference type="EMBL" id="WESC01000004">
    <property type="protein sequence ID" value="KAB7741290.1"/>
    <property type="molecule type" value="Genomic_DNA"/>
</dbReference>
<name>A0A6N6VL01_9HYPH</name>
<keyword evidence="8" id="KW-1185">Reference proteome</keyword>
<evidence type="ECO:0000313" key="7">
    <source>
        <dbReference type="EMBL" id="KAB7741290.1"/>
    </source>
</evidence>
<dbReference type="AlphaFoldDB" id="A0A6N6VL01"/>
<reference evidence="7 8" key="1">
    <citation type="submission" date="2019-09" db="EMBL/GenBank/DDBJ databases">
        <title>Parvibaculum sedimenti sp. nov., isolated from sediment.</title>
        <authorList>
            <person name="Wang Y."/>
        </authorList>
    </citation>
    <scope>NUCLEOTIDE SEQUENCE [LARGE SCALE GENOMIC DNA]</scope>
    <source>
        <strain evidence="7 8">HXT-9</strain>
    </source>
</reference>
<accession>A0A6N6VL01</accession>
<evidence type="ECO:0000256" key="4">
    <source>
        <dbReference type="ARBA" id="ARBA00022989"/>
    </source>
</evidence>
<protein>
    <submittedName>
        <fullName evidence="7">CidA/LrgA family protein</fullName>
    </submittedName>
</protein>